<reference evidence="4" key="1">
    <citation type="journal article" date="2020" name="PLoS Negl. Trop. Dis.">
        <title>High-quality nuclear genome for Sarcoptes scabiei-A critical resource for a neglected parasite.</title>
        <authorList>
            <person name="Korhonen P.K."/>
            <person name="Gasser R.B."/>
            <person name="Ma G."/>
            <person name="Wang T."/>
            <person name="Stroehlein A.J."/>
            <person name="Young N.D."/>
            <person name="Ang C.S."/>
            <person name="Fernando D.D."/>
            <person name="Lu H.C."/>
            <person name="Taylor S."/>
            <person name="Reynolds S.L."/>
            <person name="Mofiz E."/>
            <person name="Najaraj S.H."/>
            <person name="Gowda H."/>
            <person name="Madugundu A."/>
            <person name="Renuse S."/>
            <person name="Holt D."/>
            <person name="Pandey A."/>
            <person name="Papenfuss A.T."/>
            <person name="Fischer K."/>
        </authorList>
    </citation>
    <scope>NUCLEOTIDE SEQUENCE [LARGE SCALE GENOMIC DNA]</scope>
</reference>
<feature type="compositionally biased region" description="Basic and acidic residues" evidence="1">
    <location>
        <begin position="32"/>
        <end position="49"/>
    </location>
</feature>
<protein>
    <submittedName>
        <fullName evidence="2 3">Uncharacterized protein</fullName>
    </submittedName>
</protein>
<dbReference type="Proteomes" id="UP000070412">
    <property type="component" value="Unassembled WGS sequence"/>
</dbReference>
<name>A0A834VAR8_SARSC</name>
<evidence type="ECO:0000313" key="3">
    <source>
        <dbReference type="EnsemblMetazoa" id="KAF7490602.1"/>
    </source>
</evidence>
<reference evidence="2" key="2">
    <citation type="submission" date="2020-01" db="EMBL/GenBank/DDBJ databases">
        <authorList>
            <person name="Korhonen P.K.K."/>
            <person name="Guangxu M.G."/>
            <person name="Wang T.W."/>
            <person name="Stroehlein A.J.S."/>
            <person name="Young N.D."/>
            <person name="Ang C.-S.A."/>
            <person name="Fernando D.W.F."/>
            <person name="Lu H.L."/>
            <person name="Taylor S.T."/>
            <person name="Ehtesham M.E.M."/>
            <person name="Najaraj S.H.N."/>
            <person name="Harsha G.H.G."/>
            <person name="Madugundu A.M."/>
            <person name="Renuse S.R."/>
            <person name="Holt D.H."/>
            <person name="Pandey A.P."/>
            <person name="Papenfuss A.P."/>
            <person name="Gasser R.B.G."/>
            <person name="Fischer K.F."/>
        </authorList>
    </citation>
    <scope>NUCLEOTIDE SEQUENCE</scope>
    <source>
        <strain evidence="2">SSS_KF_BRIS2020</strain>
    </source>
</reference>
<proteinExistence type="predicted"/>
<feature type="region of interest" description="Disordered" evidence="1">
    <location>
        <begin position="1"/>
        <end position="79"/>
    </location>
</feature>
<feature type="compositionally biased region" description="Polar residues" evidence="1">
    <location>
        <begin position="19"/>
        <end position="31"/>
    </location>
</feature>
<dbReference type="OrthoDB" id="6512257at2759"/>
<evidence type="ECO:0000313" key="4">
    <source>
        <dbReference type="Proteomes" id="UP000070412"/>
    </source>
</evidence>
<dbReference type="EMBL" id="WVUK01000062">
    <property type="protein sequence ID" value="KAF7490602.1"/>
    <property type="molecule type" value="Genomic_DNA"/>
</dbReference>
<dbReference type="EnsemblMetazoa" id="SSS_3745s_mrna">
    <property type="protein sequence ID" value="KAF7490602.1"/>
    <property type="gene ID" value="SSS_3745"/>
</dbReference>
<organism evidence="2">
    <name type="scientific">Sarcoptes scabiei</name>
    <name type="common">Itch mite</name>
    <name type="synonym">Acarus scabiei</name>
    <dbReference type="NCBI Taxonomy" id="52283"/>
    <lineage>
        <taxon>Eukaryota</taxon>
        <taxon>Metazoa</taxon>
        <taxon>Ecdysozoa</taxon>
        <taxon>Arthropoda</taxon>
        <taxon>Chelicerata</taxon>
        <taxon>Arachnida</taxon>
        <taxon>Acari</taxon>
        <taxon>Acariformes</taxon>
        <taxon>Sarcoptiformes</taxon>
        <taxon>Astigmata</taxon>
        <taxon>Psoroptidia</taxon>
        <taxon>Sarcoptoidea</taxon>
        <taxon>Sarcoptidae</taxon>
        <taxon>Sarcoptinae</taxon>
        <taxon>Sarcoptes</taxon>
    </lineage>
</organism>
<accession>A0A834VAR8</accession>
<gene>
    <name evidence="2" type="ORF">SSS_3745</name>
</gene>
<reference evidence="3" key="3">
    <citation type="submission" date="2022-06" db="UniProtKB">
        <authorList>
            <consortium name="EnsemblMetazoa"/>
        </authorList>
    </citation>
    <scope>IDENTIFICATION</scope>
</reference>
<evidence type="ECO:0000313" key="2">
    <source>
        <dbReference type="EMBL" id="KAF7490602.1"/>
    </source>
</evidence>
<dbReference type="AlphaFoldDB" id="A0A834VAR8"/>
<keyword evidence="4" id="KW-1185">Reference proteome</keyword>
<sequence length="181" mass="20683">MGKSSRRYFHHNDTERNHSQSSAGHRSSNQSEGRKNSYEENKLASERLKNSIQSQLANACKSDDQLKGSRLNPHSSASSKINLSIEDQIKIVDQIDEINASESFKPKNFFSSRTHNYKNDTKSNQMVIDLSEIPLPKNMSSWRENPKLLYSKKLLEGTKESRKQKWIDNLVILSQKISSTA</sequence>
<evidence type="ECO:0000256" key="1">
    <source>
        <dbReference type="SAM" id="MobiDB-lite"/>
    </source>
</evidence>